<evidence type="ECO:0000313" key="2">
    <source>
        <dbReference type="EMBL" id="QDZ02006.1"/>
    </source>
</evidence>
<keyword evidence="1" id="KW-1133">Transmembrane helix</keyword>
<dbReference type="KEGG" id="niy:FQ775_17365"/>
<reference evidence="2" key="1">
    <citation type="submission" date="2020-04" db="EMBL/GenBank/DDBJ databases">
        <title>Nitratireductor sp. nov. isolated from mangrove soil.</title>
        <authorList>
            <person name="Ye Y."/>
        </authorList>
    </citation>
    <scope>NUCLEOTIDE SEQUENCE</scope>
    <source>
        <strain evidence="2">SY7</strain>
    </source>
</reference>
<protein>
    <submittedName>
        <fullName evidence="2">Uncharacterized protein</fullName>
    </submittedName>
</protein>
<dbReference type="EMBL" id="CP042301">
    <property type="protein sequence ID" value="QDZ02006.1"/>
    <property type="molecule type" value="Genomic_DNA"/>
</dbReference>
<evidence type="ECO:0000256" key="1">
    <source>
        <dbReference type="SAM" id="Phobius"/>
    </source>
</evidence>
<dbReference type="RefSeq" id="WP_146300647.1">
    <property type="nucleotide sequence ID" value="NZ_CP042301.2"/>
</dbReference>
<keyword evidence="3" id="KW-1185">Reference proteome</keyword>
<accession>A0A5B8L240</accession>
<keyword evidence="1" id="KW-0812">Transmembrane</keyword>
<gene>
    <name evidence="2" type="ORF">FQ775_17365</name>
</gene>
<sequence length="375" mass="42003">MLRLIGRLFRLLVTLVVIVVAIPVAGFAYGWLTTPSYDAAPPPGVAQTAPLEVLRTEVRSGIDGYQRAEESTFLTYPEWAIVYAAREYAGFVAVRSETDFPYWAYIGRFWQDYALVVRAAARYPFHSQNHLMLVVIGTSHTIENAVQWTWENTIGRLTEFAAGWQKTPQDRFQAITAAEYAAFLDQVPWYRFPYAEKRAALWQTETASGFAAVRSWERKLAFGLGYSIKQGYAALITAGLEATADPAFLDIHVWAAGPVREAIADEADTMLEKDLGLDGSVFVTRRYQVFTDMIPRLVDKGVRFIEIGGNDEILLTVLSNDAIAAPEATRELFAYQLPAEPSARRTGLVASVRHLHEIIPALQAEEVLLEHVYDY</sequence>
<keyword evidence="1" id="KW-0472">Membrane</keyword>
<dbReference type="AlphaFoldDB" id="A0A5B8L240"/>
<feature type="transmembrane region" description="Helical" evidence="1">
    <location>
        <begin position="12"/>
        <end position="32"/>
    </location>
</feature>
<name>A0A5B8L240_9HYPH</name>
<dbReference type="Proteomes" id="UP000321389">
    <property type="component" value="Chromosome"/>
</dbReference>
<evidence type="ECO:0000313" key="3">
    <source>
        <dbReference type="Proteomes" id="UP000321389"/>
    </source>
</evidence>
<organism evidence="2 3">
    <name type="scientific">Nitratireductor mangrovi</name>
    <dbReference type="NCBI Taxonomy" id="2599600"/>
    <lineage>
        <taxon>Bacteria</taxon>
        <taxon>Pseudomonadati</taxon>
        <taxon>Pseudomonadota</taxon>
        <taxon>Alphaproteobacteria</taxon>
        <taxon>Hyphomicrobiales</taxon>
        <taxon>Phyllobacteriaceae</taxon>
        <taxon>Nitratireductor</taxon>
    </lineage>
</organism>
<proteinExistence type="predicted"/>
<dbReference type="OrthoDB" id="7550695at2"/>